<dbReference type="SUPFAM" id="SSF51445">
    <property type="entry name" value="(Trans)glycosidases"/>
    <property type="match status" value="1"/>
</dbReference>
<sequence>MSLKNLVVILRGSCFLIFIVIGLCLNVSKTFANDVVIAYTDEQMWQWVNETYLLTESTIEKEESLFVASRVLGQSCRVNLTVPTNSADLLQESLYWEKNYGLELRGGITSGDLDNSEIDDGGLSYLELSWDVLDNGYKEFDYRAQDLKRRAALERISTQLEQIANRYRCRSYQIGKSFVGIEAKIAAAKLGLMESVYKIEQEAYFNGGSDLDELLISEEALFTLRRRLEQLNSPQNYQQETFEVLNLPAFDINIEQLLQNIGDDPRFKSVVDLQQQRAAAINPYQDGNRLRFFVRKEFDILSSNRDDLVAGVRFAVPLVFADRPNYQNKLQQLDQERSLDEWERITRVREAYQSFRQQSDRVITQNYRYLRSKERMRRVFSRKAMGDPLMLQAVIARLVTYVDASLELIAAKQGLFERANALFLTSRLDFSPEYIRPLPMSIENHRSRPYSRGVYIWSDAFNRLSNEQILLLLQTKSFTRVMLSYSKMTDKQKLANFMQSAQQKGIKIELMLSDNQWVYERNHMKAAQTVAALTMQTDHIHLDIEPQALDSYAEEKEQYQQRFIDMLKAIRLQSPDVYLSIAVPFHWELETYRKVAALTDKVVVMNYENDRVDTLVRRMKNILQVVPKSKVAMAVRPNDFSTNFALEESLKLVNKASGVDEFVMHKLADLVNE</sequence>
<dbReference type="RefSeq" id="WP_014107772.1">
    <property type="nucleotide sequence ID" value="NC_016041.1"/>
</dbReference>
<dbReference type="EMBL" id="CP003060">
    <property type="protein sequence ID" value="AEP28897.1"/>
    <property type="molecule type" value="Genomic_DNA"/>
</dbReference>
<reference evidence="1 2" key="1">
    <citation type="journal article" date="2011" name="J. Bacteriol.">
        <title>Complete genome sequence of seawater bacterium Glaciecola nitratireducens FR1064T.</title>
        <authorList>
            <person name="Bian F."/>
            <person name="Qin Q.L."/>
            <person name="Xie B.B."/>
            <person name="Shu Y.L."/>
            <person name="Zhang X.Y."/>
            <person name="Yu Y."/>
            <person name="Chen B."/>
            <person name="Chen X.L."/>
            <person name="Zhou B.C."/>
            <person name="Zhang Y.Z."/>
        </authorList>
    </citation>
    <scope>NUCLEOTIDE SEQUENCE [LARGE SCALE GENOMIC DNA]</scope>
    <source>
        <strain evidence="2">JCM 12485 / KCTC 12276 / FR1064</strain>
    </source>
</reference>
<dbReference type="OrthoDB" id="7054537at2"/>
<organism evidence="1 2">
    <name type="scientific">Glaciecola nitratireducens (strain JCM 12485 / KCTC 12276 / FR1064)</name>
    <dbReference type="NCBI Taxonomy" id="1085623"/>
    <lineage>
        <taxon>Bacteria</taxon>
        <taxon>Pseudomonadati</taxon>
        <taxon>Pseudomonadota</taxon>
        <taxon>Gammaproteobacteria</taxon>
        <taxon>Alteromonadales</taxon>
        <taxon>Alteromonadaceae</taxon>
        <taxon>Brumicola</taxon>
    </lineage>
</organism>
<dbReference type="eggNOG" id="COG1538">
    <property type="taxonomic scope" value="Bacteria"/>
</dbReference>
<name>G4QJ29_GLANF</name>
<evidence type="ECO:0000313" key="2">
    <source>
        <dbReference type="Proteomes" id="UP000009282"/>
    </source>
</evidence>
<dbReference type="InterPro" id="IPR017853">
    <property type="entry name" value="GH"/>
</dbReference>
<dbReference type="Proteomes" id="UP000009282">
    <property type="component" value="Chromosome"/>
</dbReference>
<accession>G4QJ29</accession>
<dbReference type="KEGG" id="gni:GNIT_0753"/>
<gene>
    <name evidence="1" type="ordered locus">GNIT_0753</name>
</gene>
<dbReference type="Gene3D" id="3.20.20.80">
    <property type="entry name" value="Glycosidases"/>
    <property type="match status" value="1"/>
</dbReference>
<proteinExistence type="predicted"/>
<evidence type="ECO:0000313" key="1">
    <source>
        <dbReference type="EMBL" id="AEP28897.1"/>
    </source>
</evidence>
<dbReference type="Gene3D" id="1.20.1600.10">
    <property type="entry name" value="Outer membrane efflux proteins (OEP)"/>
    <property type="match status" value="1"/>
</dbReference>
<dbReference type="AlphaFoldDB" id="G4QJ29"/>
<protein>
    <submittedName>
        <fullName evidence="1">Uncharacterized protein</fullName>
    </submittedName>
</protein>
<dbReference type="HOGENOM" id="CLU_408124_0_0_6"/>
<keyword evidence="2" id="KW-1185">Reference proteome</keyword>
<dbReference type="STRING" id="1085623.GNIT_0753"/>